<organism evidence="1 2">
    <name type="scientific">Faecalibacillus intestinalis</name>
    <dbReference type="NCBI Taxonomy" id="1982626"/>
    <lineage>
        <taxon>Bacteria</taxon>
        <taxon>Bacillati</taxon>
        <taxon>Bacillota</taxon>
        <taxon>Erysipelotrichia</taxon>
        <taxon>Erysipelotrichales</taxon>
        <taxon>Coprobacillaceae</taxon>
        <taxon>Faecalibacillus</taxon>
    </lineage>
</organism>
<gene>
    <name evidence="1" type="ORF">Fi14EGH31_11400</name>
</gene>
<dbReference type="KEGG" id="fit:Fi14EGH31_11400"/>
<accession>A0A7I8DXY5</accession>
<proteinExistence type="predicted"/>
<reference evidence="2" key="1">
    <citation type="submission" date="2020-09" db="EMBL/GenBank/DDBJ databases">
        <title>Complete genome sequencing of Faecalibacillus intestinalis strain 14EGH31.</title>
        <authorList>
            <person name="Sakamoto M."/>
            <person name="Murakami T."/>
            <person name="Mori H."/>
        </authorList>
    </citation>
    <scope>NUCLEOTIDE SEQUENCE [LARGE SCALE GENOMIC DNA]</scope>
    <source>
        <strain evidence="2">14EGH31</strain>
    </source>
</reference>
<protein>
    <submittedName>
        <fullName evidence="1">Uncharacterized protein</fullName>
    </submittedName>
</protein>
<sequence length="103" mass="12187">MIIVDNIAEYETLSTIKNFCKNHDECKGCLYNFMCSFFNKDIVPEKWEIKLELKKDDSKKTQDIDITKQIQEKISDKLVDEKYDHMTSNEISQSIMKNSLKKQ</sequence>
<dbReference type="AlphaFoldDB" id="A0A7I8DXY5"/>
<dbReference type="Proteomes" id="UP000593842">
    <property type="component" value="Chromosome"/>
</dbReference>
<dbReference type="RefSeq" id="WP_117814262.1">
    <property type="nucleotide sequence ID" value="NZ_AP024085.1"/>
</dbReference>
<name>A0A7I8DXY5_9FIRM</name>
<dbReference type="GeneID" id="70579574"/>
<evidence type="ECO:0000313" key="2">
    <source>
        <dbReference type="Proteomes" id="UP000593842"/>
    </source>
</evidence>
<evidence type="ECO:0000313" key="1">
    <source>
        <dbReference type="EMBL" id="BCL57428.1"/>
    </source>
</evidence>
<dbReference type="EMBL" id="AP024085">
    <property type="protein sequence ID" value="BCL57428.1"/>
    <property type="molecule type" value="Genomic_DNA"/>
</dbReference>